<feature type="transmembrane region" description="Helical" evidence="1">
    <location>
        <begin position="427"/>
        <end position="449"/>
    </location>
</feature>
<feature type="transmembrane region" description="Helical" evidence="1">
    <location>
        <begin position="514"/>
        <end position="537"/>
    </location>
</feature>
<evidence type="ECO:0000313" key="3">
    <source>
        <dbReference type="Proteomes" id="UP001055868"/>
    </source>
</evidence>
<protein>
    <recommendedName>
        <fullName evidence="4">Phage tail tape measure protein domain-containing protein</fullName>
    </recommendedName>
</protein>
<sequence length="1239" mass="130114">MALSIGELNGYLGLDIAGFSDNVKDALGQLKSKDWKKAGAIAGGLSGAALAAGFKSSMDLQSANAQTAAQLGLTEDQAAVSGKVAGKLYSEGLGESMEDVSNATGSVMGAFSDLRNASQSDIEAASRSALQFSKVMGTDVGDSAKTAGILVKNGLAKDPQEAFDLLTAASQKAGPQMVEPLMDAVDEYSKHFAMVGMDGKDAMSILSEAAAGGEISIDKAGDAIKEFGIRATDLGDKGAQDALKALGLDGEQVANDLLAGGDKAKKATQTIADSLLDVKDPAKQASLASGLFGTQIEDIGKDQLPGFLGALSGAQDSLGDTAGATDKAAKTMSDTAGAKLKKFGRQIQTTLMEMAAPAVEWITPLLNGLGAIAPLVGPIVVALGALAGIIGLVNLATSAWAAITTIAAGAQKVAAAASWLWNAALTANPIGIVIAAIAALVGGLILFFTKTETGRKIWASVWGGIKAAAAAVADWFTGTLVPILQAAWDGISAAAIWLWQSVFVPVWQGIRAAVGAVAGWVTGTLVPALAAAWQAIATAAQWLYTNVIQPVWTGIKVAIAVVVAVVMTYIDMWVAVFRNVLAPVFTWLYRSVILPVWNAIKSAIGAVVSWFQNTAWPLLQKVIGYVQGRFILLRRKLLETWSAIRDKIIAPVVAWFRDTVAPLFERVIGYIKGRFVIFHRKLSEVWGAIKNNVIAPVYSWFKNTVVAGFKTAVDNVKAGFEFLKSKLSAVWKAVRNTIISPVYSWFKNTVVAGFTTALGKVRSKFQAMKDKLSSIWKAVRSNVIQPVYSWFKDTVVGGLKSAADKIGSAFKTMKSAVGKAWDGVKAKAKAPIKFVVDTVINKGIVKNFNKIAGKFGVGKLSEVSAGFASGGVLPGYTPGRDVHSFYSPSLGRLDLSGGEAIMRPEFTRAVGGPRGVARLNAAAVNGQTFSDAFSTGGVYGAASAGRHAYAGGGVLSWIKDKASKGANWLKDKASWVKDVVSDPLGVFKTFAKDLLGGTPAAGLMTDLGKAAINKVASGIGNFLKGKNDETPGGVPAGTGKGGSLGWASSVAKRFGLTMTSGYRPGARTSSGSLSMHAQNRARDYSNGWETPQEMRFFNYILANSKPTELLYTPAGARNVHRGGRQYANSGTLARIHHNHVHVAYKRGGVLGDLMGRGYASGTLNATPGWHMVGEQGPELVRFRGGEQVKNARDTRDHVAQSGAVSVTNHFHEVGGEAAEVAAQRVQNRMIRSMREAVRG</sequence>
<feature type="transmembrane region" description="Helical" evidence="1">
    <location>
        <begin position="490"/>
        <end position="507"/>
    </location>
</feature>
<dbReference type="EMBL" id="CP097218">
    <property type="protein sequence ID" value="UQN29485.1"/>
    <property type="molecule type" value="Genomic_DNA"/>
</dbReference>
<feature type="transmembrane region" description="Helical" evidence="1">
    <location>
        <begin position="557"/>
        <end position="576"/>
    </location>
</feature>
<reference evidence="2" key="1">
    <citation type="submission" date="2022-05" db="EMBL/GenBank/DDBJ databases">
        <title>Genomic analysis of Brachybacterium sp. CBA3104.</title>
        <authorList>
            <person name="Roh S.W."/>
            <person name="Kim Y.B."/>
            <person name="Kim Y."/>
        </authorList>
    </citation>
    <scope>NUCLEOTIDE SEQUENCE</scope>
    <source>
        <strain evidence="2">CBA3104</strain>
    </source>
</reference>
<gene>
    <name evidence="2" type="ORF">M4486_17900</name>
</gene>
<organism evidence="2 3">
    <name type="scientific">Brachybacterium kimchii</name>
    <dbReference type="NCBI Taxonomy" id="2942909"/>
    <lineage>
        <taxon>Bacteria</taxon>
        <taxon>Bacillati</taxon>
        <taxon>Actinomycetota</taxon>
        <taxon>Actinomycetes</taxon>
        <taxon>Micrococcales</taxon>
        <taxon>Dermabacteraceae</taxon>
        <taxon>Brachybacterium</taxon>
    </lineage>
</organism>
<dbReference type="Proteomes" id="UP001055868">
    <property type="component" value="Chromosome"/>
</dbReference>
<keyword evidence="1" id="KW-0472">Membrane</keyword>
<dbReference type="PANTHER" id="PTHR47372:SF11">
    <property type="entry name" value="RE19971P"/>
    <property type="match status" value="1"/>
</dbReference>
<feature type="transmembrane region" description="Helical" evidence="1">
    <location>
        <begin position="461"/>
        <end position="484"/>
    </location>
</feature>
<keyword evidence="3" id="KW-1185">Reference proteome</keyword>
<evidence type="ECO:0000313" key="2">
    <source>
        <dbReference type="EMBL" id="UQN29485.1"/>
    </source>
</evidence>
<accession>A0ABY4N8G5</accession>
<feature type="transmembrane region" description="Helical" evidence="1">
    <location>
        <begin position="372"/>
        <end position="393"/>
    </location>
</feature>
<feature type="transmembrane region" description="Helical" evidence="1">
    <location>
        <begin position="588"/>
        <end position="611"/>
    </location>
</feature>
<evidence type="ECO:0008006" key="4">
    <source>
        <dbReference type="Google" id="ProtNLM"/>
    </source>
</evidence>
<name>A0ABY4N8G5_9MICO</name>
<keyword evidence="1" id="KW-0812">Transmembrane</keyword>
<keyword evidence="1" id="KW-1133">Transmembrane helix</keyword>
<evidence type="ECO:0000256" key="1">
    <source>
        <dbReference type="SAM" id="Phobius"/>
    </source>
</evidence>
<dbReference type="PANTHER" id="PTHR47372">
    <property type="entry name" value="DAUER UP-REGULATED-RELATED"/>
    <property type="match status" value="1"/>
</dbReference>
<proteinExistence type="predicted"/>
<dbReference type="RefSeq" id="WP_249478682.1">
    <property type="nucleotide sequence ID" value="NZ_CP097218.1"/>
</dbReference>